<dbReference type="GO" id="GO:0010073">
    <property type="term" value="P:meristem maintenance"/>
    <property type="evidence" value="ECO:0007669"/>
    <property type="project" value="InterPro"/>
</dbReference>
<dbReference type="InterPro" id="IPR044824">
    <property type="entry name" value="MAIN-like"/>
</dbReference>
<dbReference type="STRING" id="51240.A0A2I4ESJ8"/>
<gene>
    <name evidence="3" type="primary">LOC108992300</name>
</gene>
<sequence length="834" mass="94102">MAESLDAIIDERDELMISPTGDGNPTFRRGHYLKPSVKPVQEPDFEFPSLFIPPKPTIPEVENLPLKVNYKGWRCPQKNWKEWVDSLHSKQQSTWKKAGIYEAILSSTYKVQRHNGLIVAVAESWCPEINCFVFPWGAATITLEDMMILGGYSVLGDSFSERLETDDMRKIKINLTEVHKQISVARKVRHCPWMNYFMGTGHELEHEAFLSLWLSRYVVPTYLYDDIGKHCFPIAIRLARGIRIALAPVVLASIYRDLRLLKYNIDAARSTTNENKGGILVLDLWAPFLLAQLWIWERFPTLRPKPNLIKHGEPRVARWHMVKRVNIEKVRLVIDSSGDSFQWRPYAPVFGNWSSSKLYRDEEEWLSLGPNLDIELESFARCLRVSELVGLHCIEQYLPHRVAMQFGMDQDIPGLVPRFNTSQEIAWNNYCRPIIDEKIYIPARLFESDVTTRYLKWWKQSMFAQEDAIKYFVRRPRNTRRLPRIYAGRMEGNHACVPPGLSMKCQKVDEKESVKEAKQIGTSRAPINDENKLAADVKSFSVSHCKSISQSMTNDGAAKRDFLMIPLTKIMQGEGSMGEPGKILADASVIEVGFPDKPTVLEDRNISEQIPRASIWKKGGDGADVPLGFPPKFNKVKAGNSVNVDKPTVVKDKTLPKQVTQAFVGKKEGNDADVPPGFPPKNKKVKVENPIKEDTSESEGKRFYGTHDSLDKGSIGGGKHFLGESQSFSASAIVGALKKEPMIRSVENIEGEGAIDRLERATEATIKSKAATLVYDGLGIDSNERKGSSHTPEIPGLELEARVSRLEKVVAELKAARFSSRFENIAAKEGWPAP</sequence>
<organism evidence="2 3">
    <name type="scientific">Juglans regia</name>
    <name type="common">English walnut</name>
    <dbReference type="NCBI Taxonomy" id="51240"/>
    <lineage>
        <taxon>Eukaryota</taxon>
        <taxon>Viridiplantae</taxon>
        <taxon>Streptophyta</taxon>
        <taxon>Embryophyta</taxon>
        <taxon>Tracheophyta</taxon>
        <taxon>Spermatophyta</taxon>
        <taxon>Magnoliopsida</taxon>
        <taxon>eudicotyledons</taxon>
        <taxon>Gunneridae</taxon>
        <taxon>Pentapetalae</taxon>
        <taxon>rosids</taxon>
        <taxon>fabids</taxon>
        <taxon>Fagales</taxon>
        <taxon>Juglandaceae</taxon>
        <taxon>Juglans</taxon>
    </lineage>
</organism>
<dbReference type="AlphaFoldDB" id="A0A2I4ESJ8"/>
<accession>A0A2I4ESJ8</accession>
<dbReference type="Proteomes" id="UP000235220">
    <property type="component" value="Chromosome 9"/>
</dbReference>
<feature type="region of interest" description="Disordered" evidence="1">
    <location>
        <begin position="690"/>
        <end position="709"/>
    </location>
</feature>
<dbReference type="Pfam" id="PF10536">
    <property type="entry name" value="PMD"/>
    <property type="match status" value="1"/>
</dbReference>
<evidence type="ECO:0000313" key="3">
    <source>
        <dbReference type="RefSeq" id="XP_018822377.2"/>
    </source>
</evidence>
<feature type="compositionally biased region" description="Basic and acidic residues" evidence="1">
    <location>
        <begin position="690"/>
        <end position="702"/>
    </location>
</feature>
<proteinExistence type="predicted"/>
<dbReference type="OrthoDB" id="1572276at2759"/>
<dbReference type="FunCoup" id="A0A2I4ESJ8">
    <property type="interactions" value="19"/>
</dbReference>
<reference evidence="3" key="1">
    <citation type="submission" date="2025-08" db="UniProtKB">
        <authorList>
            <consortium name="RefSeq"/>
        </authorList>
    </citation>
    <scope>IDENTIFICATION</scope>
    <source>
        <tissue evidence="3">Leaves</tissue>
    </source>
</reference>
<name>A0A2I4ESJ8_JUGRE</name>
<dbReference type="GeneID" id="108992300"/>
<dbReference type="KEGG" id="jre:108992300"/>
<evidence type="ECO:0000313" key="2">
    <source>
        <dbReference type="Proteomes" id="UP000235220"/>
    </source>
</evidence>
<evidence type="ECO:0000256" key="1">
    <source>
        <dbReference type="SAM" id="MobiDB-lite"/>
    </source>
</evidence>
<dbReference type="InterPro" id="IPR019557">
    <property type="entry name" value="AminoTfrase-like_pln_mobile"/>
</dbReference>
<dbReference type="Gramene" id="Jr09_15150_p1">
    <property type="protein sequence ID" value="cds.Jr09_15150_p1"/>
    <property type="gene ID" value="Jr09_15150"/>
</dbReference>
<dbReference type="RefSeq" id="XP_018822377.2">
    <property type="nucleotide sequence ID" value="XM_018966832.2"/>
</dbReference>
<dbReference type="PANTHER" id="PTHR46033">
    <property type="entry name" value="PROTEIN MAIN-LIKE 2"/>
    <property type="match status" value="1"/>
</dbReference>
<keyword evidence="2" id="KW-1185">Reference proteome</keyword>
<dbReference type="PANTHER" id="PTHR46033:SF67">
    <property type="entry name" value="AMINOTRANSFERASE-LIKE, PLANT MOBILE DOMAIN FAMILY PROTEIN"/>
    <property type="match status" value="1"/>
</dbReference>
<protein>
    <submittedName>
        <fullName evidence="3">Uncharacterized protein LOC108992300</fullName>
    </submittedName>
</protein>